<protein>
    <submittedName>
        <fullName evidence="1">10496_t:CDS:1</fullName>
    </submittedName>
</protein>
<proteinExistence type="predicted"/>
<dbReference type="Proteomes" id="UP000789375">
    <property type="component" value="Unassembled WGS sequence"/>
</dbReference>
<gene>
    <name evidence="1" type="ORF">FMOSSE_LOCUS10663</name>
</gene>
<accession>A0A9N9GU39</accession>
<dbReference type="EMBL" id="CAJVPP010003667">
    <property type="protein sequence ID" value="CAG8634547.1"/>
    <property type="molecule type" value="Genomic_DNA"/>
</dbReference>
<comment type="caution">
    <text evidence="1">The sequence shown here is derived from an EMBL/GenBank/DDBJ whole genome shotgun (WGS) entry which is preliminary data.</text>
</comment>
<dbReference type="AlphaFoldDB" id="A0A9N9GU39"/>
<keyword evidence="2" id="KW-1185">Reference proteome</keyword>
<evidence type="ECO:0000313" key="2">
    <source>
        <dbReference type="Proteomes" id="UP000789375"/>
    </source>
</evidence>
<organism evidence="1 2">
    <name type="scientific">Funneliformis mosseae</name>
    <name type="common">Endomycorrhizal fungus</name>
    <name type="synonym">Glomus mosseae</name>
    <dbReference type="NCBI Taxonomy" id="27381"/>
    <lineage>
        <taxon>Eukaryota</taxon>
        <taxon>Fungi</taxon>
        <taxon>Fungi incertae sedis</taxon>
        <taxon>Mucoromycota</taxon>
        <taxon>Glomeromycotina</taxon>
        <taxon>Glomeromycetes</taxon>
        <taxon>Glomerales</taxon>
        <taxon>Glomeraceae</taxon>
        <taxon>Funneliformis</taxon>
    </lineage>
</organism>
<reference evidence="1" key="1">
    <citation type="submission" date="2021-06" db="EMBL/GenBank/DDBJ databases">
        <authorList>
            <person name="Kallberg Y."/>
            <person name="Tangrot J."/>
            <person name="Rosling A."/>
        </authorList>
    </citation>
    <scope>NUCLEOTIDE SEQUENCE</scope>
    <source>
        <strain evidence="1">87-6 pot B 2015</strain>
    </source>
</reference>
<name>A0A9N9GU39_FUNMO</name>
<sequence length="88" mass="10297">MSNDDKFFASYCDKKYEAVIYFKLKRIRVNPKNQKEFLNAIICILETLNILIDWNNSDSLSTQPASNLSRDNYASEVFEVDHDKEVDI</sequence>
<evidence type="ECO:0000313" key="1">
    <source>
        <dbReference type="EMBL" id="CAG8634547.1"/>
    </source>
</evidence>